<evidence type="ECO:0000256" key="4">
    <source>
        <dbReference type="PROSITE-ProRule" id="PRU00175"/>
    </source>
</evidence>
<dbReference type="Proteomes" id="UP000039865">
    <property type="component" value="Unassembled WGS sequence"/>
</dbReference>
<reference evidence="7 8" key="1">
    <citation type="submission" date="2014-06" db="EMBL/GenBank/DDBJ databases">
        <authorList>
            <person name="Swart Estienne"/>
        </authorList>
    </citation>
    <scope>NUCLEOTIDE SEQUENCE [LARGE SCALE GENOMIC DNA]</scope>
    <source>
        <strain evidence="7 8">130c</strain>
    </source>
</reference>
<evidence type="ECO:0000256" key="5">
    <source>
        <dbReference type="SAM" id="MobiDB-lite"/>
    </source>
</evidence>
<dbReference type="EMBL" id="CCKQ01006001">
    <property type="protein sequence ID" value="CDW77284.1"/>
    <property type="molecule type" value="Genomic_DNA"/>
</dbReference>
<keyword evidence="8" id="KW-1185">Reference proteome</keyword>
<dbReference type="Pfam" id="PF13639">
    <property type="entry name" value="zf-RING_2"/>
    <property type="match status" value="1"/>
</dbReference>
<sequence length="507" mass="56585">MLINCGKKTNEESKVTETQQPTQDPMRRTGTHLVDGAYRIVFNNENQPTFHNRTNIRDRSIDNVHGDAGFVPGRTNGFGPTMNTNQPGVFRTPGPSKTTKLDSNYNSANQANENRNINSRMRPPSGMNASLNNQNRAGGTGPQMFSQTATNSQNLPRIDSRIGQRASQPSQQNGRPPSGMFQRQNISRGQERGENIRPQQNTQQPSSNEYGSSPFSSTYPFNQRQSQQIPNPNPTQQSNNSSSGPYQQPQQQQQQQQREPRMQSQGQRQNPHQQTGSANINLPGGLRARSTTYRTDNGNLVHLIHFGLPVDGASGSTTTNINFGSSGGAGFNPQMFFQRRNGPEQPGQANIPDMGGIENMLNNILRNFQDIFSGHQFLRMNSLFQGFSPDQFMSNYNSNFFSEGDFMEMARRMSEREAAEQAKRRRAKQESVQKLPVVKIENKHCKKGAGGALEAPTCTVCCETINVGLKGMFMPCGHIYHPDCLNPWLKEHNTCPVCRFELPTEEQ</sequence>
<evidence type="ECO:0000256" key="2">
    <source>
        <dbReference type="ARBA" id="ARBA00022771"/>
    </source>
</evidence>
<accession>A0A078A506</accession>
<keyword evidence="2 4" id="KW-0863">Zinc-finger</keyword>
<dbReference type="PANTHER" id="PTHR45931:SF3">
    <property type="entry name" value="RING ZINC FINGER-CONTAINING PROTEIN"/>
    <property type="match status" value="1"/>
</dbReference>
<feature type="compositionally biased region" description="Polar residues" evidence="5">
    <location>
        <begin position="95"/>
        <end position="119"/>
    </location>
</feature>
<gene>
    <name evidence="7" type="primary">Contig15147.g16142</name>
    <name evidence="7" type="ORF">STYLEM_6244</name>
</gene>
<keyword evidence="3" id="KW-0862">Zinc</keyword>
<dbReference type="InterPro" id="IPR013083">
    <property type="entry name" value="Znf_RING/FYVE/PHD"/>
</dbReference>
<dbReference type="SMART" id="SM00184">
    <property type="entry name" value="RING"/>
    <property type="match status" value="1"/>
</dbReference>
<dbReference type="InterPro" id="IPR001841">
    <property type="entry name" value="Znf_RING"/>
</dbReference>
<dbReference type="OMA" id="CCETINV"/>
<dbReference type="GO" id="GO:0008270">
    <property type="term" value="F:zinc ion binding"/>
    <property type="evidence" value="ECO:0007669"/>
    <property type="project" value="UniProtKB-KW"/>
</dbReference>
<dbReference type="GO" id="GO:0005634">
    <property type="term" value="C:nucleus"/>
    <property type="evidence" value="ECO:0007669"/>
    <property type="project" value="TreeGrafter"/>
</dbReference>
<organism evidence="7 8">
    <name type="scientific">Stylonychia lemnae</name>
    <name type="common">Ciliate</name>
    <dbReference type="NCBI Taxonomy" id="5949"/>
    <lineage>
        <taxon>Eukaryota</taxon>
        <taxon>Sar</taxon>
        <taxon>Alveolata</taxon>
        <taxon>Ciliophora</taxon>
        <taxon>Intramacronucleata</taxon>
        <taxon>Spirotrichea</taxon>
        <taxon>Stichotrichia</taxon>
        <taxon>Sporadotrichida</taxon>
        <taxon>Oxytrichidae</taxon>
        <taxon>Stylonychinae</taxon>
        <taxon>Stylonychia</taxon>
    </lineage>
</organism>
<feature type="compositionally biased region" description="Polar residues" evidence="5">
    <location>
        <begin position="197"/>
        <end position="224"/>
    </location>
</feature>
<dbReference type="GO" id="GO:0061630">
    <property type="term" value="F:ubiquitin protein ligase activity"/>
    <property type="evidence" value="ECO:0007669"/>
    <property type="project" value="TreeGrafter"/>
</dbReference>
<dbReference type="PROSITE" id="PS50089">
    <property type="entry name" value="ZF_RING_2"/>
    <property type="match status" value="1"/>
</dbReference>
<feature type="domain" description="RING-type" evidence="6">
    <location>
        <begin position="458"/>
        <end position="499"/>
    </location>
</feature>
<name>A0A078A506_STYLE</name>
<keyword evidence="1" id="KW-0479">Metal-binding</keyword>
<feature type="region of interest" description="Disordered" evidence="5">
    <location>
        <begin position="75"/>
        <end position="291"/>
    </location>
</feature>
<evidence type="ECO:0000313" key="7">
    <source>
        <dbReference type="EMBL" id="CDW77284.1"/>
    </source>
</evidence>
<evidence type="ECO:0000313" key="8">
    <source>
        <dbReference type="Proteomes" id="UP000039865"/>
    </source>
</evidence>
<feature type="compositionally biased region" description="Low complexity" evidence="5">
    <location>
        <begin position="225"/>
        <end position="267"/>
    </location>
</feature>
<proteinExistence type="predicted"/>
<dbReference type="InParanoid" id="A0A078A506"/>
<dbReference type="Gene3D" id="3.30.40.10">
    <property type="entry name" value="Zinc/RING finger domain, C3HC4 (zinc finger)"/>
    <property type="match status" value="1"/>
</dbReference>
<evidence type="ECO:0000256" key="1">
    <source>
        <dbReference type="ARBA" id="ARBA00022723"/>
    </source>
</evidence>
<evidence type="ECO:0000256" key="3">
    <source>
        <dbReference type="ARBA" id="ARBA00022833"/>
    </source>
</evidence>
<dbReference type="GO" id="GO:0006511">
    <property type="term" value="P:ubiquitin-dependent protein catabolic process"/>
    <property type="evidence" value="ECO:0007669"/>
    <property type="project" value="TreeGrafter"/>
</dbReference>
<protein>
    <submittedName>
        <fullName evidence="7">Ring finger protein</fullName>
    </submittedName>
</protein>
<dbReference type="InterPro" id="IPR051834">
    <property type="entry name" value="RING_finger_E3_ligase"/>
</dbReference>
<feature type="compositionally biased region" description="Polar residues" evidence="5">
    <location>
        <begin position="127"/>
        <end position="155"/>
    </location>
</feature>
<feature type="compositionally biased region" description="Polar residues" evidence="5">
    <location>
        <begin position="165"/>
        <end position="188"/>
    </location>
</feature>
<feature type="compositionally biased region" description="Polar residues" evidence="5">
    <location>
        <begin position="268"/>
        <end position="280"/>
    </location>
</feature>
<dbReference type="SUPFAM" id="SSF57850">
    <property type="entry name" value="RING/U-box"/>
    <property type="match status" value="1"/>
</dbReference>
<dbReference type="PANTHER" id="PTHR45931">
    <property type="entry name" value="SI:CH211-59O9.10"/>
    <property type="match status" value="1"/>
</dbReference>
<dbReference type="OrthoDB" id="421575at2759"/>
<feature type="region of interest" description="Disordered" evidence="5">
    <location>
        <begin position="1"/>
        <end position="29"/>
    </location>
</feature>
<dbReference type="AlphaFoldDB" id="A0A078A506"/>
<evidence type="ECO:0000259" key="6">
    <source>
        <dbReference type="PROSITE" id="PS50089"/>
    </source>
</evidence>